<feature type="transmembrane region" description="Helical" evidence="8">
    <location>
        <begin position="37"/>
        <end position="56"/>
    </location>
</feature>
<dbReference type="Gene3D" id="1.20.1530.20">
    <property type="match status" value="1"/>
</dbReference>
<feature type="transmembrane region" description="Helical" evidence="8">
    <location>
        <begin position="99"/>
        <end position="118"/>
    </location>
</feature>
<reference evidence="9 10" key="1">
    <citation type="submission" date="2020-08" db="EMBL/GenBank/DDBJ databases">
        <title>Genomic Encyclopedia of Type Strains, Phase IV (KMG-IV): sequencing the most valuable type-strain genomes for metagenomic binning, comparative biology and taxonomic classification.</title>
        <authorList>
            <person name="Goeker M."/>
        </authorList>
    </citation>
    <scope>NUCLEOTIDE SEQUENCE [LARGE SCALE GENOMIC DNA]</scope>
    <source>
        <strain evidence="9 10">DSM 22975</strain>
    </source>
</reference>
<feature type="transmembrane region" description="Helical" evidence="8">
    <location>
        <begin position="259"/>
        <end position="278"/>
    </location>
</feature>
<evidence type="ECO:0000256" key="3">
    <source>
        <dbReference type="ARBA" id="ARBA00022448"/>
    </source>
</evidence>
<accession>A0A841GAU5</accession>
<keyword evidence="4" id="KW-1003">Cell membrane</keyword>
<dbReference type="RefSeq" id="WP_188025853.1">
    <property type="nucleotide sequence ID" value="NZ_JACHGR010000003.1"/>
</dbReference>
<keyword evidence="10" id="KW-1185">Reference proteome</keyword>
<organism evidence="9 10">
    <name type="scientific">Tolumonas osonensis</name>
    <dbReference type="NCBI Taxonomy" id="675874"/>
    <lineage>
        <taxon>Bacteria</taxon>
        <taxon>Pseudomonadati</taxon>
        <taxon>Pseudomonadota</taxon>
        <taxon>Gammaproteobacteria</taxon>
        <taxon>Aeromonadales</taxon>
        <taxon>Aeromonadaceae</taxon>
        <taxon>Tolumonas</taxon>
    </lineage>
</organism>
<keyword evidence="6 8" id="KW-1133">Transmembrane helix</keyword>
<evidence type="ECO:0000256" key="5">
    <source>
        <dbReference type="ARBA" id="ARBA00022692"/>
    </source>
</evidence>
<dbReference type="InterPro" id="IPR038770">
    <property type="entry name" value="Na+/solute_symporter_sf"/>
</dbReference>
<feature type="transmembrane region" description="Helical" evidence="8">
    <location>
        <begin position="169"/>
        <end position="189"/>
    </location>
</feature>
<feature type="transmembrane region" description="Helical" evidence="8">
    <location>
        <begin position="6"/>
        <end position="25"/>
    </location>
</feature>
<evidence type="ECO:0000256" key="8">
    <source>
        <dbReference type="SAM" id="Phobius"/>
    </source>
</evidence>
<dbReference type="Proteomes" id="UP000585721">
    <property type="component" value="Unassembled WGS sequence"/>
</dbReference>
<feature type="transmembrane region" description="Helical" evidence="8">
    <location>
        <begin position="290"/>
        <end position="310"/>
    </location>
</feature>
<evidence type="ECO:0000256" key="7">
    <source>
        <dbReference type="ARBA" id="ARBA00023136"/>
    </source>
</evidence>
<protein>
    <recommendedName>
        <fullName evidence="11">AEC family transporter</fullName>
    </recommendedName>
</protein>
<keyword evidence="5 8" id="KW-0812">Transmembrane</keyword>
<gene>
    <name evidence="9" type="ORF">HNR75_000941</name>
</gene>
<name>A0A841GAU5_9GAMM</name>
<evidence type="ECO:0000256" key="2">
    <source>
        <dbReference type="ARBA" id="ARBA00010145"/>
    </source>
</evidence>
<sequence>MSALLHQIYLSTPLFILVFIGYGVMRWAHWPKVMSESLSRFVFSLALPAMLFHLMSDFSKLPPVDARLLIAFFGGCFIVFILGRLLAWKVFKLDGVSQSVFALGGIFSNNSMLGLPLAKMMLGTAALPSVALVLVFNSLVLWTLVTMSVELAKHGSFSFRGFFKTVKSVLKNPIVFGILTGTAWGLTGWKLPLMIDNTVSMISGAAAPMALLSLGMGLAEYGIGGNWGQSTSVCLLKLVGHPLATWGIARLIGLPTMETQAIVLLASIATGVNVYLMARQFKTMEGVMATSLLLSTVIAAVTTPLCVMLSG</sequence>
<dbReference type="GO" id="GO:0005886">
    <property type="term" value="C:plasma membrane"/>
    <property type="evidence" value="ECO:0007669"/>
    <property type="project" value="UniProtKB-SubCell"/>
</dbReference>
<evidence type="ECO:0000313" key="10">
    <source>
        <dbReference type="Proteomes" id="UP000585721"/>
    </source>
</evidence>
<comment type="caution">
    <text evidence="9">The sequence shown here is derived from an EMBL/GenBank/DDBJ whole genome shotgun (WGS) entry which is preliminary data.</text>
</comment>
<comment type="subcellular location">
    <subcellularLocation>
        <location evidence="1">Cell membrane</location>
        <topology evidence="1">Multi-pass membrane protein</topology>
    </subcellularLocation>
</comment>
<dbReference type="Pfam" id="PF03547">
    <property type="entry name" value="Mem_trans"/>
    <property type="match status" value="2"/>
</dbReference>
<keyword evidence="3" id="KW-0813">Transport</keyword>
<dbReference type="GO" id="GO:0055085">
    <property type="term" value="P:transmembrane transport"/>
    <property type="evidence" value="ECO:0007669"/>
    <property type="project" value="InterPro"/>
</dbReference>
<evidence type="ECO:0000313" key="9">
    <source>
        <dbReference type="EMBL" id="MBB6055059.1"/>
    </source>
</evidence>
<feature type="transmembrane region" description="Helical" evidence="8">
    <location>
        <begin position="68"/>
        <end position="87"/>
    </location>
</feature>
<dbReference type="PANTHER" id="PTHR36838">
    <property type="entry name" value="AUXIN EFFLUX CARRIER FAMILY PROTEIN"/>
    <property type="match status" value="1"/>
</dbReference>
<proteinExistence type="inferred from homology"/>
<dbReference type="InterPro" id="IPR004776">
    <property type="entry name" value="Mem_transp_PIN-like"/>
</dbReference>
<feature type="transmembrane region" description="Helical" evidence="8">
    <location>
        <begin position="201"/>
        <end position="223"/>
    </location>
</feature>
<feature type="transmembrane region" description="Helical" evidence="8">
    <location>
        <begin position="130"/>
        <end position="149"/>
    </location>
</feature>
<evidence type="ECO:0000256" key="4">
    <source>
        <dbReference type="ARBA" id="ARBA00022475"/>
    </source>
</evidence>
<dbReference type="PANTHER" id="PTHR36838:SF3">
    <property type="entry name" value="TRANSPORTER AUXIN EFFLUX CARRIER EC FAMILY"/>
    <property type="match status" value="1"/>
</dbReference>
<keyword evidence="7 8" id="KW-0472">Membrane</keyword>
<evidence type="ECO:0000256" key="1">
    <source>
        <dbReference type="ARBA" id="ARBA00004651"/>
    </source>
</evidence>
<comment type="similarity">
    <text evidence="2">Belongs to the auxin efflux carrier (TC 2.A.69) family.</text>
</comment>
<evidence type="ECO:0008006" key="11">
    <source>
        <dbReference type="Google" id="ProtNLM"/>
    </source>
</evidence>
<dbReference type="AlphaFoldDB" id="A0A841GAU5"/>
<dbReference type="EMBL" id="JACHGR010000003">
    <property type="protein sequence ID" value="MBB6055059.1"/>
    <property type="molecule type" value="Genomic_DNA"/>
</dbReference>
<evidence type="ECO:0000256" key="6">
    <source>
        <dbReference type="ARBA" id="ARBA00022989"/>
    </source>
</evidence>